<feature type="binding site" evidence="9">
    <location>
        <position position="338"/>
    </location>
    <ligand>
        <name>(2R)-2-phosphoglycerate</name>
        <dbReference type="ChEBI" id="CHEBI:58289"/>
    </ligand>
</feature>
<evidence type="ECO:0000256" key="8">
    <source>
        <dbReference type="ARBA" id="ARBA00023239"/>
    </source>
</evidence>
<evidence type="ECO:0000256" key="3">
    <source>
        <dbReference type="ARBA" id="ARBA00012058"/>
    </source>
</evidence>
<evidence type="ECO:0000313" key="14">
    <source>
        <dbReference type="Proteomes" id="UP001239085"/>
    </source>
</evidence>
<dbReference type="InterPro" id="IPR020811">
    <property type="entry name" value="Enolase_N"/>
</dbReference>
<evidence type="ECO:0000256" key="5">
    <source>
        <dbReference type="ARBA" id="ARBA00022525"/>
    </source>
</evidence>
<dbReference type="SFLD" id="SFLDF00002">
    <property type="entry name" value="enolase"/>
    <property type="match status" value="1"/>
</dbReference>
<comment type="similarity">
    <text evidence="2 9">Belongs to the enolase family.</text>
</comment>
<feature type="binding site" evidence="9">
    <location>
        <position position="389"/>
    </location>
    <ligand>
        <name>(2R)-2-phosphoglycerate</name>
        <dbReference type="ChEBI" id="CHEBI:58289"/>
    </ligand>
</feature>
<dbReference type="HAMAP" id="MF_00318">
    <property type="entry name" value="Enolase"/>
    <property type="match status" value="1"/>
</dbReference>
<feature type="compositionally biased region" description="Low complexity" evidence="10">
    <location>
        <begin position="475"/>
        <end position="499"/>
    </location>
</feature>
<feature type="domain" description="Enolase C-terminal TIM barrel" evidence="11">
    <location>
        <begin position="138"/>
        <end position="420"/>
    </location>
</feature>
<dbReference type="SFLD" id="SFLDS00001">
    <property type="entry name" value="Enolase"/>
    <property type="match status" value="1"/>
</dbReference>
<feature type="compositionally biased region" description="Basic residues" evidence="10">
    <location>
        <begin position="410"/>
        <end position="419"/>
    </location>
</feature>
<evidence type="ECO:0000256" key="10">
    <source>
        <dbReference type="SAM" id="MobiDB-lite"/>
    </source>
</evidence>
<feature type="binding site" evidence="9">
    <location>
        <position position="287"/>
    </location>
    <ligand>
        <name>Mg(2+)</name>
        <dbReference type="ChEBI" id="CHEBI:18420"/>
    </ligand>
</feature>
<accession>A0ABU0PAG8</accession>
<comment type="catalytic activity">
    <reaction evidence="9">
        <text>(2R)-2-phosphoglycerate = phosphoenolpyruvate + H2O</text>
        <dbReference type="Rhea" id="RHEA:10164"/>
        <dbReference type="ChEBI" id="CHEBI:15377"/>
        <dbReference type="ChEBI" id="CHEBI:58289"/>
        <dbReference type="ChEBI" id="CHEBI:58702"/>
        <dbReference type="EC" id="4.2.1.11"/>
    </reaction>
</comment>
<dbReference type="PROSITE" id="PS00164">
    <property type="entry name" value="ENOLASE"/>
    <property type="match status" value="1"/>
</dbReference>
<dbReference type="Pfam" id="PF03952">
    <property type="entry name" value="Enolase_N"/>
    <property type="match status" value="1"/>
</dbReference>
<feature type="compositionally biased region" description="Basic and acidic residues" evidence="10">
    <location>
        <begin position="395"/>
        <end position="409"/>
    </location>
</feature>
<keyword evidence="8 9" id="KW-0456">Lyase</keyword>
<evidence type="ECO:0000256" key="2">
    <source>
        <dbReference type="ARBA" id="ARBA00009604"/>
    </source>
</evidence>
<feature type="binding site" evidence="9">
    <location>
        <position position="368"/>
    </location>
    <ligand>
        <name>(2R)-2-phosphoglycerate</name>
        <dbReference type="ChEBI" id="CHEBI:58289"/>
    </ligand>
</feature>
<keyword evidence="9" id="KW-0963">Cytoplasm</keyword>
<dbReference type="PRINTS" id="PR00148">
    <property type="entry name" value="ENOLASE"/>
</dbReference>
<proteinExistence type="inferred from homology"/>
<comment type="subcellular location">
    <subcellularLocation>
        <location evidence="9">Cytoplasm</location>
    </subcellularLocation>
    <subcellularLocation>
        <location evidence="9">Secreted</location>
    </subcellularLocation>
    <subcellularLocation>
        <location evidence="9">Cell surface</location>
    </subcellularLocation>
    <text evidence="9">Fractions of enolase are present in both the cytoplasm and on the cell surface.</text>
</comment>
<evidence type="ECO:0000259" key="11">
    <source>
        <dbReference type="SMART" id="SM01192"/>
    </source>
</evidence>
<keyword evidence="9" id="KW-0479">Metal-binding</keyword>
<dbReference type="Proteomes" id="UP001239085">
    <property type="component" value="Unassembled WGS sequence"/>
</dbReference>
<sequence length="518" mass="55400">MSDPIETITAFEALDSRGRPTVGCTVVTRGGARGRAIVPSGASTGSHEARELRDGGERYGGYGVRRAVANVEGELLRAVRGIDVTDQEAVDRALRKADGTQDGGRLGANAILAISVATAQAAAAGRGLPLYAAVGDGPRTLPMPMINIISGGAHAARALDVQDFLVVPVGATTFAEAIETVARVRAATGEVLRDRGATWALVADEGGYGPQLSSNREALEVLSVAFERAGLIPGDDIAIAIDVAATQFHSPSEGTYVWETENRRMQADELVEELAAWSADFPIVSIEDALAEDDWDGWRTATDRLGGIQLLGDDLFVTSPDRLRRGIDDAVANAVLVKPNQIGTLSEAREVVEIAHVAGYATVLSARSGETEDHWLADLAIGWNTGQLKIGSTMRSERTAKMEPSARDRARTRRRHRAGPSKIRERVLTWRQSSSRTSRGRVPRSRPNWRTPPAMRSSWRSPTNICSLSPRRRMPSSPVSVASPRRSSMPPSAASRSRATGWASTTSMSTARPISASS</sequence>
<dbReference type="InterPro" id="IPR029017">
    <property type="entry name" value="Enolase-like_N"/>
</dbReference>
<keyword evidence="5 9" id="KW-0964">Secreted</keyword>
<dbReference type="EC" id="4.2.1.11" evidence="3 9"/>
<feature type="region of interest" description="Disordered" evidence="10">
    <location>
        <begin position="393"/>
        <end position="518"/>
    </location>
</feature>
<dbReference type="EMBL" id="JAUSXK010000001">
    <property type="protein sequence ID" value="MDQ0644323.1"/>
    <property type="molecule type" value="Genomic_DNA"/>
</dbReference>
<dbReference type="NCBIfam" id="TIGR01060">
    <property type="entry name" value="eno"/>
    <property type="match status" value="1"/>
</dbReference>
<dbReference type="Gene3D" id="3.20.20.120">
    <property type="entry name" value="Enolase-like C-terminal domain"/>
    <property type="match status" value="1"/>
</dbReference>
<dbReference type="Gene3D" id="3.30.390.10">
    <property type="entry name" value="Enolase-like, N-terminal domain"/>
    <property type="match status" value="1"/>
</dbReference>
<feature type="binding site" evidence="9">
    <location>
        <position position="367"/>
    </location>
    <ligand>
        <name>(2R)-2-phosphoglycerate</name>
        <dbReference type="ChEBI" id="CHEBI:58289"/>
    </ligand>
</feature>
<dbReference type="PANTHER" id="PTHR11902">
    <property type="entry name" value="ENOLASE"/>
    <property type="match status" value="1"/>
</dbReference>
<dbReference type="SFLD" id="SFLDG00178">
    <property type="entry name" value="enolase"/>
    <property type="match status" value="1"/>
</dbReference>
<dbReference type="SMART" id="SM01193">
    <property type="entry name" value="Enolase_N"/>
    <property type="match status" value="1"/>
</dbReference>
<feature type="domain" description="Enolase N-terminal" evidence="12">
    <location>
        <begin position="5"/>
        <end position="134"/>
    </location>
</feature>
<dbReference type="Pfam" id="PF00113">
    <property type="entry name" value="Enolase_C"/>
    <property type="match status" value="1"/>
</dbReference>
<keyword evidence="14" id="KW-1185">Reference proteome</keyword>
<evidence type="ECO:0000256" key="9">
    <source>
        <dbReference type="HAMAP-Rule" id="MF_00318"/>
    </source>
</evidence>
<dbReference type="InterPro" id="IPR020809">
    <property type="entry name" value="Enolase_CS"/>
</dbReference>
<dbReference type="SUPFAM" id="SSF51604">
    <property type="entry name" value="Enolase C-terminal domain-like"/>
    <property type="match status" value="1"/>
</dbReference>
<evidence type="ECO:0000256" key="4">
    <source>
        <dbReference type="ARBA" id="ARBA00017068"/>
    </source>
</evidence>
<organism evidence="13 14">
    <name type="scientific">Microbacterium murale</name>
    <dbReference type="NCBI Taxonomy" id="1081040"/>
    <lineage>
        <taxon>Bacteria</taxon>
        <taxon>Bacillati</taxon>
        <taxon>Actinomycetota</taxon>
        <taxon>Actinomycetes</taxon>
        <taxon>Micrococcales</taxon>
        <taxon>Microbacteriaceae</taxon>
        <taxon>Microbacterium</taxon>
    </lineage>
</organism>
<evidence type="ECO:0000313" key="13">
    <source>
        <dbReference type="EMBL" id="MDQ0644323.1"/>
    </source>
</evidence>
<dbReference type="CDD" id="cd03313">
    <property type="entry name" value="enolase"/>
    <property type="match status" value="1"/>
</dbReference>
<gene>
    <name evidence="9" type="primary">eno</name>
    <name evidence="13" type="ORF">QFZ46_002483</name>
</gene>
<dbReference type="PANTHER" id="PTHR11902:SF1">
    <property type="entry name" value="ENOLASE"/>
    <property type="match status" value="1"/>
</dbReference>
<feature type="binding site" evidence="9">
    <location>
        <position position="313"/>
    </location>
    <ligand>
        <name>Mg(2+)</name>
        <dbReference type="ChEBI" id="CHEBI:18420"/>
    </ligand>
</feature>
<evidence type="ECO:0000256" key="7">
    <source>
        <dbReference type="ARBA" id="ARBA00023152"/>
    </source>
</evidence>
<keyword evidence="7 9" id="KW-0324">Glycolysis</keyword>
<name>A0ABU0PAG8_9MICO</name>
<comment type="cofactor">
    <cofactor evidence="9">
        <name>Mg(2+)</name>
        <dbReference type="ChEBI" id="CHEBI:18420"/>
    </cofactor>
    <text evidence="9">Binds a second Mg(2+) ion via substrate during catalysis.</text>
</comment>
<evidence type="ECO:0000256" key="6">
    <source>
        <dbReference type="ARBA" id="ARBA00022842"/>
    </source>
</evidence>
<feature type="active site" description="Proton acceptor" evidence="9">
    <location>
        <position position="338"/>
    </location>
</feature>
<comment type="caution">
    <text evidence="13">The sequence shown here is derived from an EMBL/GenBank/DDBJ whole genome shotgun (WGS) entry which is preliminary data.</text>
</comment>
<evidence type="ECO:0000256" key="1">
    <source>
        <dbReference type="ARBA" id="ARBA00005031"/>
    </source>
</evidence>
<dbReference type="SUPFAM" id="SSF54826">
    <property type="entry name" value="Enolase N-terminal domain-like"/>
    <property type="match status" value="1"/>
</dbReference>
<dbReference type="InterPro" id="IPR020810">
    <property type="entry name" value="Enolase_C"/>
</dbReference>
<feature type="binding site" evidence="9">
    <location>
        <position position="242"/>
    </location>
    <ligand>
        <name>Mg(2+)</name>
        <dbReference type="ChEBI" id="CHEBI:18420"/>
    </ligand>
</feature>
<feature type="active site" description="Proton donor" evidence="9">
    <location>
        <position position="205"/>
    </location>
</feature>
<keyword evidence="6 9" id="KW-0460">Magnesium</keyword>
<evidence type="ECO:0000259" key="12">
    <source>
        <dbReference type="SMART" id="SM01193"/>
    </source>
</evidence>
<dbReference type="GO" id="GO:0004634">
    <property type="term" value="F:phosphopyruvate hydratase activity"/>
    <property type="evidence" value="ECO:0007669"/>
    <property type="project" value="UniProtKB-EC"/>
</dbReference>
<dbReference type="InterPro" id="IPR036849">
    <property type="entry name" value="Enolase-like_C_sf"/>
</dbReference>
<protein>
    <recommendedName>
        <fullName evidence="4 9">Enolase</fullName>
        <ecNumber evidence="3 9">4.2.1.11</ecNumber>
    </recommendedName>
    <alternativeName>
        <fullName evidence="9">2-phospho-D-glycerate hydro-lyase</fullName>
    </alternativeName>
    <alternativeName>
        <fullName evidence="9">2-phosphoglycerate dehydratase</fullName>
    </alternativeName>
</protein>
<feature type="compositionally biased region" description="Polar residues" evidence="10">
    <location>
        <begin position="458"/>
        <end position="467"/>
    </location>
</feature>
<comment type="function">
    <text evidence="9">Catalyzes the reversible conversion of 2-phosphoglycerate (2-PG) into phosphoenolpyruvate (PEP). It is essential for the degradation of carbohydrates via glycolysis.</text>
</comment>
<dbReference type="InterPro" id="IPR000941">
    <property type="entry name" value="Enolase"/>
</dbReference>
<dbReference type="SMART" id="SM01192">
    <property type="entry name" value="Enolase_C"/>
    <property type="match status" value="1"/>
</dbReference>
<reference evidence="13 14" key="1">
    <citation type="submission" date="2023-07" db="EMBL/GenBank/DDBJ databases">
        <title>Comparative genomics of wheat-associated soil bacteria to identify genetic determinants of phenazine resistance.</title>
        <authorList>
            <person name="Mouncey N."/>
        </authorList>
    </citation>
    <scope>NUCLEOTIDE SEQUENCE [LARGE SCALE GENOMIC DNA]</scope>
    <source>
        <strain evidence="13 14">W2I7</strain>
    </source>
</reference>
<feature type="compositionally biased region" description="Polar residues" evidence="10">
    <location>
        <begin position="502"/>
        <end position="518"/>
    </location>
</feature>
<feature type="binding site" evidence="9">
    <location>
        <position position="162"/>
    </location>
    <ligand>
        <name>(2R)-2-phosphoglycerate</name>
        <dbReference type="ChEBI" id="CHEBI:58289"/>
    </ligand>
</feature>
<comment type="pathway">
    <text evidence="1 9">Carbohydrate degradation; glycolysis; pyruvate from D-glyceraldehyde 3-phosphate: step 4/5.</text>
</comment>